<dbReference type="EMBL" id="VSSQ01140173">
    <property type="protein sequence ID" value="MPN62329.1"/>
    <property type="molecule type" value="Genomic_DNA"/>
</dbReference>
<comment type="caution">
    <text evidence="1">The sequence shown here is derived from an EMBL/GenBank/DDBJ whole genome shotgun (WGS) entry which is preliminary data.</text>
</comment>
<gene>
    <name evidence="1" type="ORF">SDC9_210076</name>
</gene>
<sequence length="115" mass="12598">MRPRSSLVFAWIGELVQQEIGVHVEVLIRIHVQFESQGRVGVAPDEHVMEEHGRIEIPEIQGGALIHHRLGEGQRDPVGEHAEFKAVGDVHLDVVVIGSGGIVVIDRGILVRADP</sequence>
<protein>
    <submittedName>
        <fullName evidence="1">Uncharacterized protein</fullName>
    </submittedName>
</protein>
<evidence type="ECO:0000313" key="1">
    <source>
        <dbReference type="EMBL" id="MPN62329.1"/>
    </source>
</evidence>
<dbReference type="AlphaFoldDB" id="A0A645JI03"/>
<reference evidence="1" key="1">
    <citation type="submission" date="2019-08" db="EMBL/GenBank/DDBJ databases">
        <authorList>
            <person name="Kucharzyk K."/>
            <person name="Murdoch R.W."/>
            <person name="Higgins S."/>
            <person name="Loffler F."/>
        </authorList>
    </citation>
    <scope>NUCLEOTIDE SEQUENCE</scope>
</reference>
<accession>A0A645JI03</accession>
<organism evidence="1">
    <name type="scientific">bioreactor metagenome</name>
    <dbReference type="NCBI Taxonomy" id="1076179"/>
    <lineage>
        <taxon>unclassified sequences</taxon>
        <taxon>metagenomes</taxon>
        <taxon>ecological metagenomes</taxon>
    </lineage>
</organism>
<name>A0A645JI03_9ZZZZ</name>
<proteinExistence type="predicted"/>